<feature type="region of interest" description="Disordered" evidence="1">
    <location>
        <begin position="1"/>
        <end position="56"/>
    </location>
</feature>
<proteinExistence type="predicted"/>
<feature type="region of interest" description="Disordered" evidence="1">
    <location>
        <begin position="221"/>
        <end position="253"/>
    </location>
</feature>
<dbReference type="EMBL" id="KV875099">
    <property type="protein sequence ID" value="OIW27183.1"/>
    <property type="molecule type" value="Genomic_DNA"/>
</dbReference>
<protein>
    <submittedName>
        <fullName evidence="2">Uncharacterized protein</fullName>
    </submittedName>
</protein>
<dbReference type="STRING" id="1408157.A0A1J7IHH8"/>
<feature type="compositionally biased region" description="Polar residues" evidence="1">
    <location>
        <begin position="240"/>
        <end position="251"/>
    </location>
</feature>
<sequence length="397" mass="43260">MAPRREILDSDEEDDDFSPVKDAVAPPLLDQDIGHESDSLETPRNRRAESTDPSFFRNVYDDHNVAANAQQSTSSIAALSSELVSTLSPNPPLNLGHFNEHDPSHLSSITDPVPASRRRHKQSEMKEVVDLTQVTTPGRPTPSVPTDIWDFPASPDADASAVSSSVNQTASTKKKITIKLKKAETKRKSGLSSSIQSPEEISSRLEHPSSVLLPALSVTQAEQTSDAVSPGPRHKRRRISSSGQRAPNSQEVDLLIIPQSEDKLASGNNYVTPTGNPSSIVEDSLKPRSTSLMVVPITTLTASQKDEYTFVSLSSEADRSHEHLGLTNAFGQAEDLHKSSGSATIKYPTPIEYVSSGRREPHPGDYGTASSSRPKRRRNVVNSDPVSYLVFFTRSNY</sequence>
<evidence type="ECO:0000313" key="3">
    <source>
        <dbReference type="Proteomes" id="UP000182658"/>
    </source>
</evidence>
<feature type="region of interest" description="Disordered" evidence="1">
    <location>
        <begin position="353"/>
        <end position="379"/>
    </location>
</feature>
<organism evidence="2 3">
    <name type="scientific">Coniochaeta ligniaria NRRL 30616</name>
    <dbReference type="NCBI Taxonomy" id="1408157"/>
    <lineage>
        <taxon>Eukaryota</taxon>
        <taxon>Fungi</taxon>
        <taxon>Dikarya</taxon>
        <taxon>Ascomycota</taxon>
        <taxon>Pezizomycotina</taxon>
        <taxon>Sordariomycetes</taxon>
        <taxon>Sordariomycetidae</taxon>
        <taxon>Coniochaetales</taxon>
        <taxon>Coniochaetaceae</taxon>
        <taxon>Coniochaeta</taxon>
    </lineage>
</organism>
<dbReference type="Proteomes" id="UP000182658">
    <property type="component" value="Unassembled WGS sequence"/>
</dbReference>
<reference evidence="2 3" key="1">
    <citation type="submission" date="2016-10" db="EMBL/GenBank/DDBJ databases">
        <title>Draft genome sequence of Coniochaeta ligniaria NRRL30616, a lignocellulolytic fungus for bioabatement of inhibitors in plant biomass hydrolysates.</title>
        <authorList>
            <consortium name="DOE Joint Genome Institute"/>
            <person name="Jimenez D.J."/>
            <person name="Hector R.E."/>
            <person name="Riley R."/>
            <person name="Sun H."/>
            <person name="Grigoriev I.V."/>
            <person name="Van Elsas J.D."/>
            <person name="Nichols N.N."/>
        </authorList>
    </citation>
    <scope>NUCLEOTIDE SEQUENCE [LARGE SCALE GENOMIC DNA]</scope>
    <source>
        <strain evidence="2 3">NRRL 30616</strain>
    </source>
</reference>
<keyword evidence="3" id="KW-1185">Reference proteome</keyword>
<feature type="compositionally biased region" description="Low complexity" evidence="1">
    <location>
        <begin position="152"/>
        <end position="171"/>
    </location>
</feature>
<feature type="region of interest" description="Disordered" evidence="1">
    <location>
        <begin position="92"/>
        <end position="207"/>
    </location>
</feature>
<name>A0A1J7IHH8_9PEZI</name>
<feature type="compositionally biased region" description="Basic and acidic residues" evidence="1">
    <location>
        <begin position="32"/>
        <end position="50"/>
    </location>
</feature>
<dbReference type="InParanoid" id="A0A1J7IHH8"/>
<accession>A0A1J7IHH8</accession>
<evidence type="ECO:0000313" key="2">
    <source>
        <dbReference type="EMBL" id="OIW27183.1"/>
    </source>
</evidence>
<dbReference type="OrthoDB" id="5404794at2759"/>
<gene>
    <name evidence="2" type="ORF">CONLIGDRAFT_416898</name>
</gene>
<dbReference type="AlphaFoldDB" id="A0A1J7IHH8"/>
<evidence type="ECO:0000256" key="1">
    <source>
        <dbReference type="SAM" id="MobiDB-lite"/>
    </source>
</evidence>